<proteinExistence type="predicted"/>
<feature type="chain" id="PRO_5022980312" evidence="1">
    <location>
        <begin position="30"/>
        <end position="270"/>
    </location>
</feature>
<accession>A0A5C3EF56</accession>
<keyword evidence="3" id="KW-1185">Reference proteome</keyword>
<organism evidence="2 3">
    <name type="scientific">Ustilago trichophora</name>
    <dbReference type="NCBI Taxonomy" id="86804"/>
    <lineage>
        <taxon>Eukaryota</taxon>
        <taxon>Fungi</taxon>
        <taxon>Dikarya</taxon>
        <taxon>Basidiomycota</taxon>
        <taxon>Ustilaginomycotina</taxon>
        <taxon>Ustilaginomycetes</taxon>
        <taxon>Ustilaginales</taxon>
        <taxon>Ustilaginaceae</taxon>
        <taxon>Ustilago</taxon>
    </lineage>
</organism>
<reference evidence="2 3" key="1">
    <citation type="submission" date="2018-03" db="EMBL/GenBank/DDBJ databases">
        <authorList>
            <person name="Guldener U."/>
        </authorList>
    </citation>
    <scope>NUCLEOTIDE SEQUENCE [LARGE SCALE GENOMIC DNA]</scope>
    <source>
        <strain evidence="2 3">NBRC100155</strain>
    </source>
</reference>
<protein>
    <submittedName>
        <fullName evidence="2">Uncharacterized protein</fullName>
    </submittedName>
</protein>
<evidence type="ECO:0000313" key="2">
    <source>
        <dbReference type="EMBL" id="SPO29304.1"/>
    </source>
</evidence>
<dbReference type="AlphaFoldDB" id="A0A5C3EF56"/>
<evidence type="ECO:0000313" key="3">
    <source>
        <dbReference type="Proteomes" id="UP000324022"/>
    </source>
</evidence>
<keyword evidence="1" id="KW-0732">Signal</keyword>
<gene>
    <name evidence="2" type="ORF">UTRI_06253</name>
</gene>
<evidence type="ECO:0000256" key="1">
    <source>
        <dbReference type="SAM" id="SignalP"/>
    </source>
</evidence>
<name>A0A5C3EF56_9BASI</name>
<dbReference type="EMBL" id="OOIN01000027">
    <property type="protein sequence ID" value="SPO29304.1"/>
    <property type="molecule type" value="Genomic_DNA"/>
</dbReference>
<feature type="signal peptide" evidence="1">
    <location>
        <begin position="1"/>
        <end position="29"/>
    </location>
</feature>
<dbReference type="Proteomes" id="UP000324022">
    <property type="component" value="Unassembled WGS sequence"/>
</dbReference>
<sequence length="270" mass="29947">MRYNLFSGSIWQLSFLLLVLNALFLQTLAAGGEDSSNPQGGPPHSFHAESADTPAIPARPIRALTPGGEGIPAFYFERKRFGQEPVIYAFVLDHHLKNGQTLSRAYPRASVLRVLDEDVPFIRDIDVLGLFNKALASNEKQLIYLGRTQDEPAYTNRVVAFPVSLLELSRYATNNRLPLHYQQVKTFLSQRMWDDSQARIFAILSAHRPDGQNFVGHKGLRLHGYVAADKVPDIEKALSDAPRPIAGTAIHGPGAVITPLEMFQALDLVH</sequence>